<dbReference type="InterPro" id="IPR011990">
    <property type="entry name" value="TPR-like_helical_dom_sf"/>
</dbReference>
<dbReference type="Gene3D" id="1.25.40.10">
    <property type="entry name" value="Tetratricopeptide repeat domain"/>
    <property type="match status" value="1"/>
</dbReference>
<dbReference type="PANTHER" id="PTHR44688:SF16">
    <property type="entry name" value="DNA-BINDING TRANSCRIPTIONAL ACTIVATOR DEVR_DOSR"/>
    <property type="match status" value="1"/>
</dbReference>
<dbReference type="SMART" id="SM00421">
    <property type="entry name" value="HTH_LUXR"/>
    <property type="match status" value="1"/>
</dbReference>
<dbReference type="OrthoDB" id="2375382at2"/>
<organism evidence="6 7">
    <name type="scientific">Cupriavidus necator</name>
    <name type="common">Alcaligenes eutrophus</name>
    <name type="synonym">Ralstonia eutropha</name>
    <dbReference type="NCBI Taxonomy" id="106590"/>
    <lineage>
        <taxon>Bacteria</taxon>
        <taxon>Pseudomonadati</taxon>
        <taxon>Pseudomonadota</taxon>
        <taxon>Betaproteobacteria</taxon>
        <taxon>Burkholderiales</taxon>
        <taxon>Burkholderiaceae</taxon>
        <taxon>Cupriavidus</taxon>
    </lineage>
</organism>
<dbReference type="Proteomes" id="UP000189627">
    <property type="component" value="Chromosome 2"/>
</dbReference>
<evidence type="ECO:0000313" key="6">
    <source>
        <dbReference type="EMBL" id="AQV98673.1"/>
    </source>
</evidence>
<accession>A0A1U9V1A5</accession>
<dbReference type="SUPFAM" id="SSF52540">
    <property type="entry name" value="P-loop containing nucleoside triphosphate hydrolases"/>
    <property type="match status" value="1"/>
</dbReference>
<evidence type="ECO:0000313" key="7">
    <source>
        <dbReference type="Proteomes" id="UP000189627"/>
    </source>
</evidence>
<evidence type="ECO:0000259" key="5">
    <source>
        <dbReference type="PROSITE" id="PS50043"/>
    </source>
</evidence>
<dbReference type="CDD" id="cd06170">
    <property type="entry name" value="LuxR_C_like"/>
    <property type="match status" value="1"/>
</dbReference>
<keyword evidence="2" id="KW-0238">DNA-binding</keyword>
<proteinExistence type="predicted"/>
<evidence type="ECO:0000256" key="2">
    <source>
        <dbReference type="ARBA" id="ARBA00023125"/>
    </source>
</evidence>
<dbReference type="Pfam" id="PF13191">
    <property type="entry name" value="AAA_16"/>
    <property type="match status" value="1"/>
</dbReference>
<feature type="compositionally biased region" description="Polar residues" evidence="4">
    <location>
        <begin position="140"/>
        <end position="152"/>
    </location>
</feature>
<dbReference type="SUPFAM" id="SSF46894">
    <property type="entry name" value="C-terminal effector domain of the bipartite response regulators"/>
    <property type="match status" value="1"/>
</dbReference>
<dbReference type="AlphaFoldDB" id="A0A1U9V1A5"/>
<feature type="domain" description="HTH luxR-type" evidence="5">
    <location>
        <begin position="1051"/>
        <end position="1116"/>
    </location>
</feature>
<name>A0A1U9V1A5_CUPNE</name>
<dbReference type="Gene3D" id="1.10.10.10">
    <property type="entry name" value="Winged helix-like DNA-binding domain superfamily/Winged helix DNA-binding domain"/>
    <property type="match status" value="1"/>
</dbReference>
<dbReference type="GO" id="GO:0006355">
    <property type="term" value="P:regulation of DNA-templated transcription"/>
    <property type="evidence" value="ECO:0007669"/>
    <property type="project" value="InterPro"/>
</dbReference>
<dbReference type="Pfam" id="PF13384">
    <property type="entry name" value="HTH_23"/>
    <property type="match status" value="1"/>
</dbReference>
<dbReference type="PRINTS" id="PR00038">
    <property type="entry name" value="HTHLUXR"/>
</dbReference>
<dbReference type="KEGG" id="cuh:BJN34_32875"/>
<dbReference type="PANTHER" id="PTHR44688">
    <property type="entry name" value="DNA-BINDING TRANSCRIPTIONAL ACTIVATOR DEVR_DOSR"/>
    <property type="match status" value="1"/>
</dbReference>
<sequence>MRVAPQILLSEQERTELESLAAAADSTPRLAQRARIILLAASGEQNKEIAPRLGIGRAQVARWRERYALTGLTGIVQDLPRGAPPVKVDLARLVALAGQRHNGSTQSWSTRRLATELGVSAASVSRHWRATGLAGAGTSEPRNPRTQDLSGSTPEIVGVYTAPPKHALVLSSERGDGPEAASNAGMQQGMRALPAHQHCAAPHDNTTQAKGLAVTTETAGRTIWPIASAKVLPPRGARQLMPREALMARLLDARRQRCVVIQGQAGSGKTSTMIAWRKAMISLGYDVCWLSLAVEDNEPARFFDCLLASIAEADAAAVREASLVVAGDCDEAAIELWVITLVQALARRQRELVLIIDDLDHLTDARILQALQWLLDYAPPQLHLALSSRSALVLSLERLRLQGTLAEFDMRDLRFAPQESERFLREQLGGIDSDVAATLHALTDGWVAGLQLLAIDLRSRQDAQYLPVQVRDVRAFTSYFEREVLVRLAPADLDMLTRVAICQRVCAPLCAAVLGEPRAVAQLKARLCQLVADNLFITAIGSHDRETWYRIHPLLREALLNRLAAQGEDAARALHATAWRWFDGRGEIDDAVFHAVRAGDVDAAAGMVQACARTLLERGELVQLAGLLRQLPLDEVRRRFGLYTVLAYVQLYSRDFDALRRSLAQMESQQATLDPCERYSLRLLRAGLALQLDDTDAAAALLPDLWEPPANADDFARYARGNVVSWLLTTRGEYDLARAVLEETHLPAEAPRNGQLARCIHAISLAREGRLRHACKIVGEVMEEAERFGAAYVGLACMAAGLLADALYELDETEAACQLLAPRIGVLERVSLPEVVLRAYMVLSNAHWLAGRRAQALASLDRLDAYAGRYGLDRLQAESLALRLRRHLQQGEMERATVALEQVRAIAARNAGGGRQRAAITAAVAARAHIEMALHTKDYAAAVERAQLLAASPHGAQALCAASLSLQLAMARMGLGEAQAARKDFAQAMRHGHRLGLTRTLLDAAGGMPGALAALVGEDFADPVLGFYIRRLLAGTGSAGAAPGPSPRAAPAGPIDALSEREREILDLLAQAMSNKKIARVLNVSAETVKWHLKNIYAKLGVSGRGGAAARLRDLAAPATGVAQP</sequence>
<dbReference type="PROSITE" id="PS50043">
    <property type="entry name" value="HTH_LUXR_2"/>
    <property type="match status" value="1"/>
</dbReference>
<dbReference type="SUPFAM" id="SSF46689">
    <property type="entry name" value="Homeodomain-like"/>
    <property type="match status" value="1"/>
</dbReference>
<dbReference type="Gene3D" id="3.40.50.300">
    <property type="entry name" value="P-loop containing nucleotide triphosphate hydrolases"/>
    <property type="match status" value="1"/>
</dbReference>
<dbReference type="GO" id="GO:0003677">
    <property type="term" value="F:DNA binding"/>
    <property type="evidence" value="ECO:0007669"/>
    <property type="project" value="UniProtKB-KW"/>
</dbReference>
<evidence type="ECO:0000256" key="1">
    <source>
        <dbReference type="ARBA" id="ARBA00023015"/>
    </source>
</evidence>
<evidence type="ECO:0000256" key="3">
    <source>
        <dbReference type="ARBA" id="ARBA00023163"/>
    </source>
</evidence>
<dbReference type="Pfam" id="PF25873">
    <property type="entry name" value="WHD_MalT"/>
    <property type="match status" value="1"/>
</dbReference>
<dbReference type="InterPro" id="IPR036388">
    <property type="entry name" value="WH-like_DNA-bd_sf"/>
</dbReference>
<protein>
    <submittedName>
        <fullName evidence="6">LuxR family transcriptional regulator</fullName>
    </submittedName>
</protein>
<feature type="region of interest" description="Disordered" evidence="4">
    <location>
        <begin position="133"/>
        <end position="152"/>
    </location>
</feature>
<reference evidence="7" key="1">
    <citation type="submission" date="2017-02" db="EMBL/GenBank/DDBJ databases">
        <title>Complete genome sequence of Cupriavidus necator strain NH9, a 3-chlorobenzoate degrader.</title>
        <authorList>
            <person name="Moriuchi R."/>
            <person name="Dohra H."/>
            <person name="Ogawa N."/>
        </authorList>
    </citation>
    <scope>NUCLEOTIDE SEQUENCE [LARGE SCALE GENOMIC DNA]</scope>
    <source>
        <strain evidence="7">NH9</strain>
    </source>
</reference>
<gene>
    <name evidence="6" type="ORF">BJN34_32875</name>
</gene>
<dbReference type="InterPro" id="IPR059106">
    <property type="entry name" value="WHD_MalT"/>
</dbReference>
<dbReference type="InterPro" id="IPR000792">
    <property type="entry name" value="Tscrpt_reg_LuxR_C"/>
</dbReference>
<keyword evidence="3" id="KW-0804">Transcription</keyword>
<keyword evidence="1" id="KW-0805">Transcription regulation</keyword>
<evidence type="ECO:0000256" key="4">
    <source>
        <dbReference type="SAM" id="MobiDB-lite"/>
    </source>
</evidence>
<dbReference type="InterPro" id="IPR016032">
    <property type="entry name" value="Sig_transdc_resp-reg_C-effctor"/>
</dbReference>
<dbReference type="InterPro" id="IPR027417">
    <property type="entry name" value="P-loop_NTPase"/>
</dbReference>
<dbReference type="InterPro" id="IPR041664">
    <property type="entry name" value="AAA_16"/>
</dbReference>
<dbReference type="Pfam" id="PF00196">
    <property type="entry name" value="GerE"/>
    <property type="match status" value="1"/>
</dbReference>
<dbReference type="InterPro" id="IPR009057">
    <property type="entry name" value="Homeodomain-like_sf"/>
</dbReference>
<dbReference type="RefSeq" id="WP_078201505.1">
    <property type="nucleotide sequence ID" value="NZ_CP017758.1"/>
</dbReference>
<dbReference type="EMBL" id="CP017758">
    <property type="protein sequence ID" value="AQV98673.1"/>
    <property type="molecule type" value="Genomic_DNA"/>
</dbReference>